<dbReference type="RefSeq" id="WP_053065288.1">
    <property type="nucleotide sequence ID" value="NZ_CP084582.1"/>
</dbReference>
<protein>
    <submittedName>
        <fullName evidence="1">Uncharacterized protein</fullName>
    </submittedName>
</protein>
<accession>A0ABQ6U662</accession>
<evidence type="ECO:0000313" key="2">
    <source>
        <dbReference type="Proteomes" id="UP000471364"/>
    </source>
</evidence>
<name>A0ABQ6U662_9ACTN</name>
<comment type="caution">
    <text evidence="1">The sequence shown here is derived from an EMBL/GenBank/DDBJ whole genome shotgun (WGS) entry which is preliminary data.</text>
</comment>
<reference evidence="1 2" key="1">
    <citation type="submission" date="2019-09" db="EMBL/GenBank/DDBJ databases">
        <title>High taxonomic diversity of Micromonospora strains isolated from Medicago sativa nodules in different geographical locations.</title>
        <authorList>
            <person name="Martinez-Hidalgo P."/>
            <person name="Flores-Felix J.D."/>
            <person name="Velazquez E."/>
            <person name="Brau L."/>
            <person name="Trujillo M.E."/>
            <person name="Martinez-Molina E."/>
        </authorList>
    </citation>
    <scope>NUCLEOTIDE SEQUENCE [LARGE SCALE GENOMIC DNA]</scope>
    <source>
        <strain evidence="1 2">ALFB5</strain>
    </source>
</reference>
<keyword evidence="2" id="KW-1185">Reference proteome</keyword>
<dbReference type="Proteomes" id="UP000471364">
    <property type="component" value="Unassembled WGS sequence"/>
</dbReference>
<dbReference type="EMBL" id="WAAR01000300">
    <property type="protein sequence ID" value="KAB1095629.1"/>
    <property type="molecule type" value="Genomic_DNA"/>
</dbReference>
<gene>
    <name evidence="1" type="ORF">F6X54_33200</name>
</gene>
<sequence>MAAVKAGEVLLIGPECSVQFVHPILFRLIRRLDWTTYDGWLWLDGYVLDKRGDAVARRSIFVLEAGLTVAPPPGAGGR</sequence>
<organism evidence="1 2">
    <name type="scientific">Micromonospora aurantiaca</name>
    <name type="common">nom. illeg.</name>
    <dbReference type="NCBI Taxonomy" id="47850"/>
    <lineage>
        <taxon>Bacteria</taxon>
        <taxon>Bacillati</taxon>
        <taxon>Actinomycetota</taxon>
        <taxon>Actinomycetes</taxon>
        <taxon>Micromonosporales</taxon>
        <taxon>Micromonosporaceae</taxon>
        <taxon>Micromonospora</taxon>
    </lineage>
</organism>
<proteinExistence type="predicted"/>
<evidence type="ECO:0000313" key="1">
    <source>
        <dbReference type="EMBL" id="KAB1095629.1"/>
    </source>
</evidence>